<gene>
    <name evidence="5" type="ORF">GWC95_09425</name>
</gene>
<dbReference type="SUPFAM" id="SSF82171">
    <property type="entry name" value="DPP6 N-terminal domain-like"/>
    <property type="match status" value="1"/>
</dbReference>
<name>A0ABW9ZWQ1_9BACT</name>
<dbReference type="InterPro" id="IPR001375">
    <property type="entry name" value="Peptidase_S9_cat"/>
</dbReference>
<dbReference type="EMBL" id="JAACJS010000012">
    <property type="protein sequence ID" value="NCI50142.1"/>
    <property type="molecule type" value="Genomic_DNA"/>
</dbReference>
<proteinExistence type="predicted"/>
<dbReference type="Gene3D" id="2.120.10.30">
    <property type="entry name" value="TolB, C-terminal domain"/>
    <property type="match status" value="1"/>
</dbReference>
<organism evidence="5 6">
    <name type="scientific">Sediminibacterium roseum</name>
    <dbReference type="NCBI Taxonomy" id="1978412"/>
    <lineage>
        <taxon>Bacteria</taxon>
        <taxon>Pseudomonadati</taxon>
        <taxon>Bacteroidota</taxon>
        <taxon>Chitinophagia</taxon>
        <taxon>Chitinophagales</taxon>
        <taxon>Chitinophagaceae</taxon>
        <taxon>Sediminibacterium</taxon>
    </lineage>
</organism>
<dbReference type="Pfam" id="PF00326">
    <property type="entry name" value="Peptidase_S9"/>
    <property type="match status" value="1"/>
</dbReference>
<evidence type="ECO:0000256" key="1">
    <source>
        <dbReference type="ARBA" id="ARBA00022729"/>
    </source>
</evidence>
<reference evidence="5 6" key="1">
    <citation type="submission" date="2020-01" db="EMBL/GenBank/DDBJ databases">
        <title>Genome analysis.</title>
        <authorList>
            <person name="Wu S."/>
            <person name="Wang G."/>
        </authorList>
    </citation>
    <scope>NUCLEOTIDE SEQUENCE [LARGE SCALE GENOMIC DNA]</scope>
    <source>
        <strain evidence="5 6">SYL130</strain>
    </source>
</reference>
<comment type="caution">
    <text evidence="5">The sequence shown here is derived from an EMBL/GenBank/DDBJ whole genome shotgun (WGS) entry which is preliminary data.</text>
</comment>
<dbReference type="PANTHER" id="PTHR42776:SF13">
    <property type="entry name" value="DIPEPTIDYL-PEPTIDASE 5"/>
    <property type="match status" value="1"/>
</dbReference>
<dbReference type="InterPro" id="IPR029058">
    <property type="entry name" value="AB_hydrolase_fold"/>
</dbReference>
<keyword evidence="2" id="KW-0378">Hydrolase</keyword>
<feature type="chain" id="PRO_5046049616" evidence="3">
    <location>
        <begin position="19"/>
        <end position="638"/>
    </location>
</feature>
<keyword evidence="6" id="KW-1185">Reference proteome</keyword>
<feature type="domain" description="Peptidase S9 prolyl oligopeptidase catalytic" evidence="4">
    <location>
        <begin position="427"/>
        <end position="638"/>
    </location>
</feature>
<dbReference type="SUPFAM" id="SSF53474">
    <property type="entry name" value="alpha/beta-Hydrolases"/>
    <property type="match status" value="1"/>
</dbReference>
<accession>A0ABW9ZWQ1</accession>
<evidence type="ECO:0000313" key="6">
    <source>
        <dbReference type="Proteomes" id="UP000753802"/>
    </source>
</evidence>
<dbReference type="RefSeq" id="WP_161818450.1">
    <property type="nucleotide sequence ID" value="NZ_JAACJS010000012.1"/>
</dbReference>
<dbReference type="InterPro" id="IPR011042">
    <property type="entry name" value="6-blade_b-propeller_TolB-like"/>
</dbReference>
<evidence type="ECO:0000259" key="4">
    <source>
        <dbReference type="Pfam" id="PF00326"/>
    </source>
</evidence>
<evidence type="ECO:0000256" key="3">
    <source>
        <dbReference type="SAM" id="SignalP"/>
    </source>
</evidence>
<feature type="signal peptide" evidence="3">
    <location>
        <begin position="1"/>
        <end position="18"/>
    </location>
</feature>
<protein>
    <submittedName>
        <fullName evidence="5">S9 family peptidase</fullName>
    </submittedName>
</protein>
<keyword evidence="1 3" id="KW-0732">Signal</keyword>
<dbReference type="Proteomes" id="UP000753802">
    <property type="component" value="Unassembled WGS sequence"/>
</dbReference>
<sequence length="638" mass="72523">MKRFLLFILVTTTLTSTAQNKLTPEQLWKLGRVTGLGISKDDQYLIYSVTTPNIVTNKSTRKLYLMATSGGGSVEIPNLDSVFVNSKISSNKKFFAYDSAVSIQPVTGAELYKDLPKSNAYVYNSLNYRHWDTWEDGKYDHVFVAPVVNGKPVRRQSRDLLFNEAYDSPTKPFGGEEDYVWNPDGRHLVYVAKKKTGTEYALSTNTDLFEYDAESGTTKNLTEENKGYDVNPAFSNKGQLAWLQMKRDGYEADKQDLIVFDGKTKTNLTQHRDDIHVESFRWSRRGDSIYFIAPIDGTLQLFVVNDAGATKSAPVIRQITKGDFDVSAVIGEADNLVYVARNDMNQATEIYKVDPSNGRFEQMTNVNTEAYAKIAKSKTERRWVTTTDNKKMLVWVIYPPGFDASKKYPTLLYCQGGPQSPLTQSYSFRWNFQLMAAQGYIVVAPARRGMPGFGTKWNEEVSKDWGGQVIKDYLSAIDDVSKENYVDKKRLGCVGASFGGYSVFALEGLHEGRFKTFISHDGIFDFRSMYGTTDEMFFENWEKGGAYWDKNNAAAQRSMSQSPSNFVDKWNTPILIVQGGRDYRVPVEQGQQAFQAAQLKGIKSRFLYLPEENHWVLTAQNAMVWQREFYKWLDETLK</sequence>
<dbReference type="PANTHER" id="PTHR42776">
    <property type="entry name" value="SERINE PEPTIDASE S9 FAMILY MEMBER"/>
    <property type="match status" value="1"/>
</dbReference>
<dbReference type="Gene3D" id="3.40.50.1820">
    <property type="entry name" value="alpha/beta hydrolase"/>
    <property type="match status" value="1"/>
</dbReference>
<evidence type="ECO:0000313" key="5">
    <source>
        <dbReference type="EMBL" id="NCI50142.1"/>
    </source>
</evidence>
<evidence type="ECO:0000256" key="2">
    <source>
        <dbReference type="ARBA" id="ARBA00022801"/>
    </source>
</evidence>